<dbReference type="InterPro" id="IPR051473">
    <property type="entry name" value="P2Ox-like"/>
</dbReference>
<dbReference type="InterPro" id="IPR036188">
    <property type="entry name" value="FAD/NAD-bd_sf"/>
</dbReference>
<evidence type="ECO:0000256" key="5">
    <source>
        <dbReference type="ARBA" id="ARBA00023002"/>
    </source>
</evidence>
<comment type="cofactor">
    <cofactor evidence="1">
        <name>FAD</name>
        <dbReference type="ChEBI" id="CHEBI:57692"/>
    </cofactor>
</comment>
<evidence type="ECO:0000313" key="8">
    <source>
        <dbReference type="Proteomes" id="UP000193781"/>
    </source>
</evidence>
<keyword evidence="8" id="KW-1185">Reference proteome</keyword>
<evidence type="ECO:0000256" key="1">
    <source>
        <dbReference type="ARBA" id="ARBA00001974"/>
    </source>
</evidence>
<evidence type="ECO:0000256" key="3">
    <source>
        <dbReference type="ARBA" id="ARBA00022630"/>
    </source>
</evidence>
<dbReference type="GO" id="GO:0016491">
    <property type="term" value="F:oxidoreductase activity"/>
    <property type="evidence" value="ECO:0007669"/>
    <property type="project" value="UniProtKB-KW"/>
</dbReference>
<gene>
    <name evidence="7" type="ORF">AWC17_24140</name>
</gene>
<dbReference type="Proteomes" id="UP000193781">
    <property type="component" value="Unassembled WGS sequence"/>
</dbReference>
<dbReference type="OrthoDB" id="5821654at2"/>
<keyword evidence="4" id="KW-0274">FAD</keyword>
<dbReference type="InterPro" id="IPR003953">
    <property type="entry name" value="FAD-dep_OxRdtase_2_FAD-bd"/>
</dbReference>
<name>A0A1X2A0C3_9MYCO</name>
<keyword evidence="3" id="KW-0285">Flavoprotein</keyword>
<dbReference type="RefSeq" id="WP_046185231.1">
    <property type="nucleotide sequence ID" value="NZ_JACPNT010000038.1"/>
</dbReference>
<dbReference type="SUPFAM" id="SSF51905">
    <property type="entry name" value="FAD/NAD(P)-binding domain"/>
    <property type="match status" value="1"/>
</dbReference>
<comment type="similarity">
    <text evidence="2">Belongs to the GMC oxidoreductase family.</text>
</comment>
<organism evidence="7 8">
    <name type="scientific">Mycobacterium nebraskense</name>
    <dbReference type="NCBI Taxonomy" id="244292"/>
    <lineage>
        <taxon>Bacteria</taxon>
        <taxon>Bacillati</taxon>
        <taxon>Actinomycetota</taxon>
        <taxon>Actinomycetes</taxon>
        <taxon>Mycobacteriales</taxon>
        <taxon>Mycobacteriaceae</taxon>
        <taxon>Mycobacterium</taxon>
    </lineage>
</organism>
<keyword evidence="5" id="KW-0560">Oxidoreductase</keyword>
<protein>
    <recommendedName>
        <fullName evidence="6">FAD-dependent oxidoreductase 2 FAD-binding domain-containing protein</fullName>
    </recommendedName>
</protein>
<feature type="domain" description="FAD-dependent oxidoreductase 2 FAD-binding" evidence="6">
    <location>
        <begin position="6"/>
        <end position="237"/>
    </location>
</feature>
<dbReference type="PANTHER" id="PTHR42784:SF1">
    <property type="entry name" value="PYRANOSE 2-OXIDASE"/>
    <property type="match status" value="1"/>
</dbReference>
<evidence type="ECO:0000256" key="2">
    <source>
        <dbReference type="ARBA" id="ARBA00010790"/>
    </source>
</evidence>
<dbReference type="Gene3D" id="3.50.50.60">
    <property type="entry name" value="FAD/NAD(P)-binding domain"/>
    <property type="match status" value="2"/>
</dbReference>
<dbReference type="Pfam" id="PF00890">
    <property type="entry name" value="FAD_binding_2"/>
    <property type="match status" value="1"/>
</dbReference>
<comment type="caution">
    <text evidence="7">The sequence shown here is derived from an EMBL/GenBank/DDBJ whole genome shotgun (WGS) entry which is preliminary data.</text>
</comment>
<sequence>MSDTADVVVVGAGLSGLECASAIVAGGVDDVLVVETGGAHAGTAGAAPLRWGSTAPPHYSWDGRTSVVGGRSLSWHGVVLRLEAWALADQAWPDPARSALRGQSAGAVGLYDQVERDLADWAGGSLTPDRRGEGRLAGVLASGRAVPQAVRPDGNGGWRAYTPLDRCMHWTAPGERAGRPRLRAGCQVLNVVTRAGRVTGVRVRDMCTGDVEAVATRTVVLAAGTLDNTRLVAQLAGADRPPAFTGLNDHLVQGFVVRLPAAALGWPRPAEAFEYEPGHGSRSNLFARTRPLPASPDEVLLDVWAMGEQMRSEHNVVSFPDTGRVPWRGVVTPSLSELDREVLAAQRRELTALWANLGGRTAPALRFPGFLAAPLAFDRALTRVMDEPPGVPVGYCWPLGTVEHESGTLPLGGAHVGETGELTAAAGGYVVGPATFPRSGAANPSLTTLALARWTAARLLRG</sequence>
<dbReference type="EMBL" id="LQPH01000020">
    <property type="protein sequence ID" value="ORW34404.1"/>
    <property type="molecule type" value="Genomic_DNA"/>
</dbReference>
<evidence type="ECO:0000259" key="6">
    <source>
        <dbReference type="Pfam" id="PF00890"/>
    </source>
</evidence>
<dbReference type="AlphaFoldDB" id="A0A1X2A0C3"/>
<evidence type="ECO:0000313" key="7">
    <source>
        <dbReference type="EMBL" id="ORW34404.1"/>
    </source>
</evidence>
<dbReference type="PANTHER" id="PTHR42784">
    <property type="entry name" value="PYRANOSE 2-OXIDASE"/>
    <property type="match status" value="1"/>
</dbReference>
<proteinExistence type="inferred from homology"/>
<evidence type="ECO:0000256" key="4">
    <source>
        <dbReference type="ARBA" id="ARBA00022827"/>
    </source>
</evidence>
<reference evidence="7 8" key="1">
    <citation type="submission" date="2016-01" db="EMBL/GenBank/DDBJ databases">
        <title>The new phylogeny of the genus Mycobacterium.</title>
        <authorList>
            <person name="Tarcisio F."/>
            <person name="Conor M."/>
            <person name="Antonella G."/>
            <person name="Elisabetta G."/>
            <person name="Giulia F.S."/>
            <person name="Sara T."/>
            <person name="Anna F."/>
            <person name="Clotilde B."/>
            <person name="Roberto B."/>
            <person name="Veronica D.S."/>
            <person name="Fabio R."/>
            <person name="Monica P."/>
            <person name="Olivier J."/>
            <person name="Enrico T."/>
            <person name="Nicola S."/>
        </authorList>
    </citation>
    <scope>NUCLEOTIDE SEQUENCE [LARGE SCALE GENOMIC DNA]</scope>
    <source>
        <strain evidence="7 8">DSM 44803</strain>
    </source>
</reference>
<accession>A0A1X2A0C3</accession>